<evidence type="ECO:0000313" key="4">
    <source>
        <dbReference type="EMBL" id="CAH9053478.1"/>
    </source>
</evidence>
<evidence type="ECO:0008006" key="8">
    <source>
        <dbReference type="Google" id="ProtNLM"/>
    </source>
</evidence>
<dbReference type="GO" id="GO:0055085">
    <property type="term" value="P:transmembrane transport"/>
    <property type="evidence" value="ECO:0007669"/>
    <property type="project" value="InterPro"/>
</dbReference>
<dbReference type="Proteomes" id="UP001152467">
    <property type="component" value="Unassembled WGS sequence"/>
</dbReference>
<keyword evidence="6" id="KW-1185">Reference proteome</keyword>
<comment type="caution">
    <text evidence="5">The sequence shown here is derived from an EMBL/GenBank/DDBJ whole genome shotgun (WGS) entry which is preliminary data.</text>
</comment>
<dbReference type="RefSeq" id="WP_261592022.1">
    <property type="nucleotide sequence ID" value="NZ_CAMAPC010000005.1"/>
</dbReference>
<accession>A0A9W4QW93</accession>
<sequence length="375" mass="42155">MTADKKEYANNNSPTRRLFTKQLACLGAGLTLPLPLFAQGNCKKVNELEFERCNKASINMVFASPYDTNQWRSSPHMHQQLKENIEYFSNSKIYLNVFHKGKLGVGTKLAALVARGSIHGALISVSNLTPTLPALDILNIPFWCAQRHNYLKLISSKLWQSQIIDKIHRQGKLTILMHYLPGTRTATSTKRYGETIKTPQDMHNIIFRIPASKALQQFYDLCGTSAVEVPWNKTATLARGGRINALDPSVVGLFNGPNNLKQHLGTVSQIKSVQDGWLFVVNQSWFNGLSKELRYALKTASKATFEAHLAQLPRVEQYCELGLKQLGTKIYQPTVDEMAQWRAVAGHQLRQWGPLKQALLGDEALFEQFYDAANL</sequence>
<evidence type="ECO:0000256" key="2">
    <source>
        <dbReference type="ARBA" id="ARBA00022448"/>
    </source>
</evidence>
<proteinExistence type="inferred from homology"/>
<protein>
    <recommendedName>
        <fullName evidence="8">TRAP transporter substrate-binding protein DctP</fullName>
    </recommendedName>
</protein>
<dbReference type="Pfam" id="PF03480">
    <property type="entry name" value="DctP"/>
    <property type="match status" value="1"/>
</dbReference>
<comment type="similarity">
    <text evidence="1">Belongs to the bacterial solute-binding protein 7 family.</text>
</comment>
<name>A0A9W4QW93_9GAMM</name>
<dbReference type="AlphaFoldDB" id="A0A9W4QW93"/>
<dbReference type="PANTHER" id="PTHR33376">
    <property type="match status" value="1"/>
</dbReference>
<evidence type="ECO:0000256" key="1">
    <source>
        <dbReference type="ARBA" id="ARBA00009023"/>
    </source>
</evidence>
<evidence type="ECO:0000313" key="6">
    <source>
        <dbReference type="Proteomes" id="UP001152467"/>
    </source>
</evidence>
<dbReference type="EMBL" id="CAMAPC010000005">
    <property type="protein sequence ID" value="CAH9056055.1"/>
    <property type="molecule type" value="Genomic_DNA"/>
</dbReference>
<dbReference type="EMBL" id="CAMAPD010000003">
    <property type="protein sequence ID" value="CAH9053478.1"/>
    <property type="molecule type" value="Genomic_DNA"/>
</dbReference>
<keyword evidence="2" id="KW-0813">Transport</keyword>
<organism evidence="5 6">
    <name type="scientific">Pseudoalteromonas holothuriae</name>
    <dbReference type="NCBI Taxonomy" id="2963714"/>
    <lineage>
        <taxon>Bacteria</taxon>
        <taxon>Pseudomonadati</taxon>
        <taxon>Pseudomonadota</taxon>
        <taxon>Gammaproteobacteria</taxon>
        <taxon>Alteromonadales</taxon>
        <taxon>Pseudoalteromonadaceae</taxon>
        <taxon>Pseudoalteromonas</taxon>
    </lineage>
</organism>
<gene>
    <name evidence="5" type="ORF">PSECIP111854_01714</name>
    <name evidence="4" type="ORF">PSECIP111951_00830</name>
</gene>
<dbReference type="NCBIfam" id="NF037995">
    <property type="entry name" value="TRAP_S1"/>
    <property type="match status" value="1"/>
</dbReference>
<dbReference type="InterPro" id="IPR038404">
    <property type="entry name" value="TRAP_DctP_sf"/>
</dbReference>
<evidence type="ECO:0000313" key="7">
    <source>
        <dbReference type="Proteomes" id="UP001152485"/>
    </source>
</evidence>
<dbReference type="InterPro" id="IPR018389">
    <property type="entry name" value="DctP_fam"/>
</dbReference>
<dbReference type="Gene3D" id="3.40.190.170">
    <property type="entry name" value="Bacterial extracellular solute-binding protein, family 7"/>
    <property type="match status" value="1"/>
</dbReference>
<keyword evidence="3" id="KW-0732">Signal</keyword>
<reference evidence="5 7" key="1">
    <citation type="submission" date="2022-07" db="EMBL/GenBank/DDBJ databases">
        <authorList>
            <person name="Criscuolo A."/>
        </authorList>
    </citation>
    <scope>NUCLEOTIDE SEQUENCE</scope>
    <source>
        <strain evidence="7">CIP 111951</strain>
        <strain evidence="5">CIP111854</strain>
        <strain evidence="4">CIP111951</strain>
    </source>
</reference>
<dbReference type="Proteomes" id="UP001152485">
    <property type="component" value="Unassembled WGS sequence"/>
</dbReference>
<evidence type="ECO:0000313" key="5">
    <source>
        <dbReference type="EMBL" id="CAH9056055.1"/>
    </source>
</evidence>
<dbReference type="PANTHER" id="PTHR33376:SF7">
    <property type="entry name" value="C4-DICARBOXYLATE-BINDING PROTEIN DCTB"/>
    <property type="match status" value="1"/>
</dbReference>
<evidence type="ECO:0000256" key="3">
    <source>
        <dbReference type="ARBA" id="ARBA00022729"/>
    </source>
</evidence>